<sequence>MDEDAKDAPMEDVTDPDQQVEIVDVDDTARHKLGDEASINDLEEGDKLEDLQDIAKELDEIEDEIPTVLAEQEAGEPGEQIAADEQVEEQVRNRPQLPTEEEEHPFAAYYSADNSEEWPRDPAARAVERITLSHIQKARNATIAAITAPNAVRERPRREDTEVPSQLVTTPDYDTDIIFAVVVHNLGASLVVTPVKREYAANDRGDLYHKLINEYSFDYMTGKHTKIAGIMVGDLVLIRDVFRRQMYTPEDWSPKPLTHVDAKKAFFNVGNFAVFKLENHAPPCSVSPRQSHADETCRQSSPASVKATRRSREIWKSHR</sequence>
<dbReference type="AlphaFoldDB" id="A0A8R1I3W6"/>
<accession>A0A8R1I3W6</accession>
<feature type="region of interest" description="Disordered" evidence="1">
    <location>
        <begin position="285"/>
        <end position="319"/>
    </location>
</feature>
<dbReference type="EnsemblMetazoa" id="CJA18520.1">
    <property type="protein sequence ID" value="CJA18520.1"/>
    <property type="gene ID" value="WBGene00137724"/>
</dbReference>
<evidence type="ECO:0000256" key="1">
    <source>
        <dbReference type="SAM" id="MobiDB-lite"/>
    </source>
</evidence>
<protein>
    <submittedName>
        <fullName evidence="2">Uncharacterized protein</fullName>
    </submittedName>
</protein>
<keyword evidence="3" id="KW-1185">Reference proteome</keyword>
<organism evidence="2 3">
    <name type="scientific">Caenorhabditis japonica</name>
    <dbReference type="NCBI Taxonomy" id="281687"/>
    <lineage>
        <taxon>Eukaryota</taxon>
        <taxon>Metazoa</taxon>
        <taxon>Ecdysozoa</taxon>
        <taxon>Nematoda</taxon>
        <taxon>Chromadorea</taxon>
        <taxon>Rhabditida</taxon>
        <taxon>Rhabditina</taxon>
        <taxon>Rhabditomorpha</taxon>
        <taxon>Rhabditoidea</taxon>
        <taxon>Rhabditidae</taxon>
        <taxon>Peloderinae</taxon>
        <taxon>Caenorhabditis</taxon>
    </lineage>
</organism>
<feature type="region of interest" description="Disordered" evidence="1">
    <location>
        <begin position="1"/>
        <end position="20"/>
    </location>
</feature>
<name>A0A8R1I3W6_CAEJA</name>
<reference evidence="3" key="1">
    <citation type="submission" date="2010-08" db="EMBL/GenBank/DDBJ databases">
        <authorList>
            <consortium name="Caenorhabditis japonica Sequencing Consortium"/>
            <person name="Wilson R.K."/>
        </authorList>
    </citation>
    <scope>NUCLEOTIDE SEQUENCE [LARGE SCALE GENOMIC DNA]</scope>
    <source>
        <strain evidence="3">DF5081</strain>
    </source>
</reference>
<dbReference type="Proteomes" id="UP000005237">
    <property type="component" value="Unassembled WGS sequence"/>
</dbReference>
<feature type="compositionally biased region" description="Basic and acidic residues" evidence="1">
    <location>
        <begin position="310"/>
        <end position="319"/>
    </location>
</feature>
<proteinExistence type="predicted"/>
<evidence type="ECO:0000313" key="2">
    <source>
        <dbReference type="EnsemblMetazoa" id="CJA18520.1"/>
    </source>
</evidence>
<feature type="compositionally biased region" description="Acidic residues" evidence="1">
    <location>
        <begin position="1"/>
        <end position="15"/>
    </location>
</feature>
<feature type="region of interest" description="Disordered" evidence="1">
    <location>
        <begin position="71"/>
        <end position="104"/>
    </location>
</feature>
<evidence type="ECO:0000313" key="3">
    <source>
        <dbReference type="Proteomes" id="UP000005237"/>
    </source>
</evidence>
<reference evidence="2" key="2">
    <citation type="submission" date="2022-06" db="UniProtKB">
        <authorList>
            <consortium name="EnsemblMetazoa"/>
        </authorList>
    </citation>
    <scope>IDENTIFICATION</scope>
    <source>
        <strain evidence="2">DF5081</strain>
    </source>
</reference>